<gene>
    <name evidence="4" type="ORF">C8E03_11523</name>
</gene>
<dbReference type="GO" id="GO:0008933">
    <property type="term" value="F:peptidoglycan lytic transglycosylase activity"/>
    <property type="evidence" value="ECO:0007669"/>
    <property type="project" value="InterPro"/>
</dbReference>
<dbReference type="RefSeq" id="WP_110291846.1">
    <property type="nucleotide sequence ID" value="NZ_QICS01000015.1"/>
</dbReference>
<comment type="caution">
    <text evidence="4">The sequence shown here is derived from an EMBL/GenBank/DDBJ whole genome shotgun (WGS) entry which is preliminary data.</text>
</comment>
<protein>
    <submittedName>
        <fullName evidence="4">Transglycosylase-like protein with SLT domain</fullName>
    </submittedName>
</protein>
<dbReference type="GO" id="GO:0000270">
    <property type="term" value="P:peptidoglycan metabolic process"/>
    <property type="evidence" value="ECO:0007669"/>
    <property type="project" value="InterPro"/>
</dbReference>
<accession>A0A318EHA9</accession>
<evidence type="ECO:0000313" key="4">
    <source>
        <dbReference type="EMBL" id="PXV85670.1"/>
    </source>
</evidence>
<organism evidence="4 5">
    <name type="scientific">Lachnotalea glycerini</name>
    <dbReference type="NCBI Taxonomy" id="1763509"/>
    <lineage>
        <taxon>Bacteria</taxon>
        <taxon>Bacillati</taxon>
        <taxon>Bacillota</taxon>
        <taxon>Clostridia</taxon>
        <taxon>Lachnospirales</taxon>
        <taxon>Lachnospiraceae</taxon>
        <taxon>Lachnotalea</taxon>
    </lineage>
</organism>
<feature type="domain" description="Transglycosylase SLT" evidence="3">
    <location>
        <begin position="42"/>
        <end position="149"/>
    </location>
</feature>
<dbReference type="GO" id="GO:0016020">
    <property type="term" value="C:membrane"/>
    <property type="evidence" value="ECO:0007669"/>
    <property type="project" value="InterPro"/>
</dbReference>
<evidence type="ECO:0000256" key="2">
    <source>
        <dbReference type="SAM" id="MobiDB-lite"/>
    </source>
</evidence>
<dbReference type="PANTHER" id="PTHR37423:SF2">
    <property type="entry name" value="MEMBRANE-BOUND LYTIC MUREIN TRANSGLYCOSYLASE C"/>
    <property type="match status" value="1"/>
</dbReference>
<evidence type="ECO:0000259" key="3">
    <source>
        <dbReference type="Pfam" id="PF01464"/>
    </source>
</evidence>
<dbReference type="AlphaFoldDB" id="A0A318EHA9"/>
<evidence type="ECO:0000256" key="1">
    <source>
        <dbReference type="ARBA" id="ARBA00007734"/>
    </source>
</evidence>
<dbReference type="PROSITE" id="PS00922">
    <property type="entry name" value="TRANSGLYCOSYLASE"/>
    <property type="match status" value="1"/>
</dbReference>
<dbReference type="Gene3D" id="1.10.530.10">
    <property type="match status" value="1"/>
</dbReference>
<dbReference type="SUPFAM" id="SSF53955">
    <property type="entry name" value="Lysozyme-like"/>
    <property type="match status" value="1"/>
</dbReference>
<dbReference type="EMBL" id="QICS01000015">
    <property type="protein sequence ID" value="PXV85670.1"/>
    <property type="molecule type" value="Genomic_DNA"/>
</dbReference>
<dbReference type="CDD" id="cd00254">
    <property type="entry name" value="LT-like"/>
    <property type="match status" value="1"/>
</dbReference>
<comment type="similarity">
    <text evidence="1">Belongs to the transglycosylase Slt family.</text>
</comment>
<name>A0A318EHA9_9FIRM</name>
<dbReference type="InterPro" id="IPR000189">
    <property type="entry name" value="Transglyc_AS"/>
</dbReference>
<dbReference type="PANTHER" id="PTHR37423">
    <property type="entry name" value="SOLUBLE LYTIC MUREIN TRANSGLYCOSYLASE-RELATED"/>
    <property type="match status" value="1"/>
</dbReference>
<dbReference type="InterPro" id="IPR023346">
    <property type="entry name" value="Lysozyme-like_dom_sf"/>
</dbReference>
<sequence>MLGVNRVDGYENVSTKDNNVSSTSVTGSFSSYLGETSTLSDIFERAANKYNISVNLLKAVGKQESNFNADAVSRCGAQGIMQLMPATASSLGVTDSFDPEQNIMGGAKYLSELLNTYDGNISYALAAYNAGGNNVNKYGGIPPFKETQDYVVKVTAYMQSGVDVPDTTYSASTSYNNTTSSDKGLSDSLQEKIKELKDLFNYDDYLTFINLFINNKEITNNDDESDESKNKSASDNSSLNQINYSPAILNLLTSSTL</sequence>
<proteinExistence type="inferred from homology"/>
<dbReference type="Proteomes" id="UP000247523">
    <property type="component" value="Unassembled WGS sequence"/>
</dbReference>
<reference evidence="4 5" key="1">
    <citation type="submission" date="2018-05" db="EMBL/GenBank/DDBJ databases">
        <title>Genomic Encyclopedia of Type Strains, Phase IV (KMG-IV): sequencing the most valuable type-strain genomes for metagenomic binning, comparative biology and taxonomic classification.</title>
        <authorList>
            <person name="Goeker M."/>
        </authorList>
    </citation>
    <scope>NUCLEOTIDE SEQUENCE [LARGE SCALE GENOMIC DNA]</scope>
    <source>
        <strain evidence="4 5">DSM 28816</strain>
    </source>
</reference>
<evidence type="ECO:0000313" key="5">
    <source>
        <dbReference type="Proteomes" id="UP000247523"/>
    </source>
</evidence>
<dbReference type="InterPro" id="IPR008258">
    <property type="entry name" value="Transglycosylase_SLT_dom_1"/>
</dbReference>
<feature type="region of interest" description="Disordered" evidence="2">
    <location>
        <begin position="219"/>
        <end position="238"/>
    </location>
</feature>
<dbReference type="Pfam" id="PF01464">
    <property type="entry name" value="SLT"/>
    <property type="match status" value="1"/>
</dbReference>